<dbReference type="InterPro" id="IPR015883">
    <property type="entry name" value="Glyco_hydro_20_cat"/>
</dbReference>
<keyword evidence="4" id="KW-0378">Hydrolase</keyword>
<comment type="caution">
    <text evidence="8">The sequence shown here is derived from an EMBL/GenBank/DDBJ whole genome shotgun (WGS) entry which is preliminary data.</text>
</comment>
<dbReference type="PANTHER" id="PTHR22600">
    <property type="entry name" value="BETA-HEXOSAMINIDASE"/>
    <property type="match status" value="1"/>
</dbReference>
<evidence type="ECO:0000256" key="4">
    <source>
        <dbReference type="ARBA" id="ARBA00022801"/>
    </source>
</evidence>
<evidence type="ECO:0000256" key="1">
    <source>
        <dbReference type="ARBA" id="ARBA00001231"/>
    </source>
</evidence>
<proteinExistence type="inferred from homology"/>
<dbReference type="SUPFAM" id="SSF55545">
    <property type="entry name" value="beta-N-acetylhexosaminidase-like domain"/>
    <property type="match status" value="1"/>
</dbReference>
<dbReference type="Gene3D" id="3.20.20.80">
    <property type="entry name" value="Glycosidases"/>
    <property type="match status" value="1"/>
</dbReference>
<dbReference type="Pfam" id="PF00728">
    <property type="entry name" value="Glyco_hydro_20"/>
    <property type="match status" value="1"/>
</dbReference>
<accession>A0ABT0Z364</accession>
<dbReference type="EMBL" id="JAMSCK010000003">
    <property type="protein sequence ID" value="MCM8569670.1"/>
    <property type="molecule type" value="Genomic_DNA"/>
</dbReference>
<comment type="catalytic activity">
    <reaction evidence="1">
        <text>Hydrolysis of terminal non-reducing N-acetyl-D-hexosamine residues in N-acetyl-beta-D-hexosaminides.</text>
        <dbReference type="EC" id="3.2.1.52"/>
    </reaction>
</comment>
<feature type="domain" description="Beta-hexosaminidase bacterial type N-terminal" evidence="7">
    <location>
        <begin position="29"/>
        <end position="157"/>
    </location>
</feature>
<evidence type="ECO:0000256" key="2">
    <source>
        <dbReference type="ARBA" id="ARBA00006285"/>
    </source>
</evidence>
<dbReference type="PRINTS" id="PR00738">
    <property type="entry name" value="GLHYDRLASE20"/>
</dbReference>
<evidence type="ECO:0000313" key="9">
    <source>
        <dbReference type="Proteomes" id="UP001155077"/>
    </source>
</evidence>
<dbReference type="Gene3D" id="3.30.379.10">
    <property type="entry name" value="Chitobiase/beta-hexosaminidase domain 2-like"/>
    <property type="match status" value="1"/>
</dbReference>
<name>A0ABT0Z364_9FLAO</name>
<dbReference type="EC" id="3.2.1.52" evidence="3"/>
<dbReference type="RefSeq" id="WP_252112957.1">
    <property type="nucleotide sequence ID" value="NZ_JAMSCK010000003.1"/>
</dbReference>
<organism evidence="8 9">
    <name type="scientific">Gramella jeungdoensis</name>
    <dbReference type="NCBI Taxonomy" id="708091"/>
    <lineage>
        <taxon>Bacteria</taxon>
        <taxon>Pseudomonadati</taxon>
        <taxon>Bacteroidota</taxon>
        <taxon>Flavobacteriia</taxon>
        <taxon>Flavobacteriales</taxon>
        <taxon>Flavobacteriaceae</taxon>
        <taxon>Christiangramia</taxon>
    </lineage>
</organism>
<protein>
    <recommendedName>
        <fullName evidence="3">beta-N-acetylhexosaminidase</fullName>
        <ecNumber evidence="3">3.2.1.52</ecNumber>
    </recommendedName>
</protein>
<dbReference type="InterPro" id="IPR029018">
    <property type="entry name" value="Hex-like_dom2"/>
</dbReference>
<dbReference type="InterPro" id="IPR025705">
    <property type="entry name" value="Beta_hexosaminidase_sua/sub"/>
</dbReference>
<reference evidence="8" key="1">
    <citation type="submission" date="2022-06" db="EMBL/GenBank/DDBJ databases">
        <title>Gramella sediminis sp. nov., isolated from deep-sea sediment of the Indian Ocean.</title>
        <authorList>
            <person name="Yang L."/>
        </authorList>
    </citation>
    <scope>NUCLEOTIDE SEQUENCE</scope>
    <source>
        <strain evidence="8">HMD3159</strain>
    </source>
</reference>
<dbReference type="InterPro" id="IPR015882">
    <property type="entry name" value="HEX_bac_N"/>
</dbReference>
<evidence type="ECO:0000256" key="3">
    <source>
        <dbReference type="ARBA" id="ARBA00012663"/>
    </source>
</evidence>
<comment type="similarity">
    <text evidence="2">Belongs to the glycosyl hydrolase 20 family.</text>
</comment>
<dbReference type="Proteomes" id="UP001155077">
    <property type="component" value="Unassembled WGS sequence"/>
</dbReference>
<keyword evidence="5" id="KW-0326">Glycosidase</keyword>
<feature type="domain" description="Glycoside hydrolase family 20 catalytic" evidence="6">
    <location>
        <begin position="161"/>
        <end position="340"/>
    </location>
</feature>
<evidence type="ECO:0000259" key="7">
    <source>
        <dbReference type="Pfam" id="PF02838"/>
    </source>
</evidence>
<dbReference type="Pfam" id="PF02838">
    <property type="entry name" value="Glyco_hydro_20b"/>
    <property type="match status" value="1"/>
</dbReference>
<dbReference type="InterPro" id="IPR017853">
    <property type="entry name" value="GH"/>
</dbReference>
<sequence>MKIQKIYLFALFVIFQGLLTAQNTEISRPALIPQPSEVKWKEGSFLLPERAVVCYNSGAKKSAEWLQKLLSNTYVESYMMTGSNCMGFSMELKDELHESLGEEGYELKITKNTVSFRAATNTGLFYAVQTFRQMLPSEIEKRKVSDPVRLQQVEIIDSPRYGWRGSMIDVARSFFGPEYLKKHIDRMAFYKMNRLHLHLTDDQGWRIEMKSRPKLTELGGKSAVKNGRSGYLTQEEYKELQAYAKARNITIIPEIDMPGHIYAALMAYPELNCEEFSNLEPRMATPPQLFHEYKVGWSKLCLEKPEIYDFVAEIIGELSEITTGDYIHIGGDEIDDERYKEFVVKADSIVRENGKTTIGWEEVTQAPVNLDFISQRWNGKTESVVDTRIIESICTNFYFDHANVPGQENTNNWCQERGVSLEDAYNFTSDNANVMGVEAPVWTELVTSDDKADNRLWPRTIATAEVAWTAQKRKDFANFKERLGEHGARLDFMDINFFQSPDINWNTDRREGVFSGFMPETE</sequence>
<gene>
    <name evidence="8" type="ORF">NE848_09780</name>
</gene>
<evidence type="ECO:0000256" key="5">
    <source>
        <dbReference type="ARBA" id="ARBA00023295"/>
    </source>
</evidence>
<dbReference type="PANTHER" id="PTHR22600:SF57">
    <property type="entry name" value="BETA-N-ACETYLHEXOSAMINIDASE"/>
    <property type="match status" value="1"/>
</dbReference>
<evidence type="ECO:0000259" key="6">
    <source>
        <dbReference type="Pfam" id="PF00728"/>
    </source>
</evidence>
<dbReference type="SUPFAM" id="SSF51445">
    <property type="entry name" value="(Trans)glycosidases"/>
    <property type="match status" value="1"/>
</dbReference>
<keyword evidence="9" id="KW-1185">Reference proteome</keyword>
<evidence type="ECO:0000313" key="8">
    <source>
        <dbReference type="EMBL" id="MCM8569670.1"/>
    </source>
</evidence>